<dbReference type="Proteomes" id="UP000471521">
    <property type="component" value="Unassembled WGS sequence"/>
</dbReference>
<proteinExistence type="predicted"/>
<dbReference type="AlphaFoldDB" id="A0A6B0SPI2"/>
<dbReference type="InterPro" id="IPR001567">
    <property type="entry name" value="Pept_M3A_M3B_dom"/>
</dbReference>
<evidence type="ECO:0000256" key="5">
    <source>
        <dbReference type="ARBA" id="ARBA00022833"/>
    </source>
</evidence>
<evidence type="ECO:0000259" key="7">
    <source>
        <dbReference type="Pfam" id="PF01432"/>
    </source>
</evidence>
<evidence type="ECO:0000313" key="9">
    <source>
        <dbReference type="Proteomes" id="UP000471521"/>
    </source>
</evidence>
<keyword evidence="2" id="KW-0645">Protease</keyword>
<keyword evidence="6" id="KW-0482">Metalloprotease</keyword>
<evidence type="ECO:0000256" key="3">
    <source>
        <dbReference type="ARBA" id="ARBA00022723"/>
    </source>
</evidence>
<dbReference type="InterPro" id="IPR042088">
    <property type="entry name" value="OligoPept_F_C"/>
</dbReference>
<evidence type="ECO:0000256" key="4">
    <source>
        <dbReference type="ARBA" id="ARBA00022801"/>
    </source>
</evidence>
<comment type="caution">
    <text evidence="8">The sequence shown here is derived from an EMBL/GenBank/DDBJ whole genome shotgun (WGS) entry which is preliminary data.</text>
</comment>
<name>A0A6B0SPI2_9EURY</name>
<keyword evidence="5" id="KW-0862">Zinc</keyword>
<evidence type="ECO:0000313" key="8">
    <source>
        <dbReference type="EMBL" id="MXR21433.1"/>
    </source>
</evidence>
<dbReference type="EMBL" id="WUUU01000112">
    <property type="protein sequence ID" value="MXR21433.1"/>
    <property type="molecule type" value="Genomic_DNA"/>
</dbReference>
<dbReference type="Gene3D" id="1.10.1370.20">
    <property type="entry name" value="Oligoendopeptidase f, C-terminal domain"/>
    <property type="match status" value="1"/>
</dbReference>
<protein>
    <recommendedName>
        <fullName evidence="7">Peptidase M3A/M3B catalytic domain-containing protein</fullName>
    </recommendedName>
</protein>
<reference evidence="8 9" key="1">
    <citation type="submission" date="2019-12" db="EMBL/GenBank/DDBJ databases">
        <title>Isolation and characterization of three novel carbon monoxide-oxidizing members of Halobacteria from salione crusts and soils.</title>
        <authorList>
            <person name="Myers M.R."/>
            <person name="King G.M."/>
        </authorList>
    </citation>
    <scope>NUCLEOTIDE SEQUENCE [LARGE SCALE GENOMIC DNA]</scope>
    <source>
        <strain evidence="8 9">PCN9</strain>
    </source>
</reference>
<evidence type="ECO:0000256" key="1">
    <source>
        <dbReference type="ARBA" id="ARBA00001947"/>
    </source>
</evidence>
<keyword evidence="3" id="KW-0479">Metal-binding</keyword>
<accession>A0A6B0SPI2</accession>
<gene>
    <name evidence="8" type="ORF">GRX66_12755</name>
</gene>
<dbReference type="GO" id="GO:0006508">
    <property type="term" value="P:proteolysis"/>
    <property type="evidence" value="ECO:0007669"/>
    <property type="project" value="UniProtKB-KW"/>
</dbReference>
<organism evidence="8 9">
    <name type="scientific">Halobacterium bonnevillei</name>
    <dbReference type="NCBI Taxonomy" id="2692200"/>
    <lineage>
        <taxon>Archaea</taxon>
        <taxon>Methanobacteriati</taxon>
        <taxon>Methanobacteriota</taxon>
        <taxon>Stenosarchaea group</taxon>
        <taxon>Halobacteria</taxon>
        <taxon>Halobacteriales</taxon>
        <taxon>Halobacteriaceae</taxon>
        <taxon>Halobacterium</taxon>
    </lineage>
</organism>
<dbReference type="Pfam" id="PF01432">
    <property type="entry name" value="Peptidase_M3"/>
    <property type="match status" value="1"/>
</dbReference>
<evidence type="ECO:0000256" key="2">
    <source>
        <dbReference type="ARBA" id="ARBA00022670"/>
    </source>
</evidence>
<keyword evidence="9" id="KW-1185">Reference proteome</keyword>
<dbReference type="GO" id="GO:0046872">
    <property type="term" value="F:metal ion binding"/>
    <property type="evidence" value="ECO:0007669"/>
    <property type="project" value="UniProtKB-KW"/>
</dbReference>
<feature type="domain" description="Peptidase M3A/M3B catalytic" evidence="7">
    <location>
        <begin position="29"/>
        <end position="332"/>
    </location>
</feature>
<dbReference type="SUPFAM" id="SSF55486">
    <property type="entry name" value="Metalloproteases ('zincins'), catalytic domain"/>
    <property type="match status" value="1"/>
</dbReference>
<keyword evidence="4" id="KW-0378">Hydrolase</keyword>
<sequence>MPTPATPAAGRLRRARRRVRDNLEPKHRLERVRRDALGVDTLQPWDRNAVPVDGASPEYDFEDARKLILDAVAPLGDAYQSEVAAVFKQRRLDVFDHPGKTQQGAGYATYAPDAGSFVLARWNGSLTHVFVLAHELGHAVHATLAQTAQPHVTAGIPDPVAELPSKLHEVLLADHLLETTTGDEHTAVAARAVRSVGANLYYSARWAAFTHRLHLRVADGDRLTADWLDDAYGDLYAEFVPALEVTDRLRAGWTTGLYSIPLYHHYPYVLGTAGALAVADGLEEGARSGIGNGIAPADYVAFLEAGTSKPTVDALDALGVDATSQRAVSDAVDGFEAYVDAFAETVEE</sequence>
<comment type="cofactor">
    <cofactor evidence="1">
        <name>Zn(2+)</name>
        <dbReference type="ChEBI" id="CHEBI:29105"/>
    </cofactor>
</comment>
<evidence type="ECO:0000256" key="6">
    <source>
        <dbReference type="ARBA" id="ARBA00023049"/>
    </source>
</evidence>
<dbReference type="GO" id="GO:0004222">
    <property type="term" value="F:metalloendopeptidase activity"/>
    <property type="evidence" value="ECO:0007669"/>
    <property type="project" value="InterPro"/>
</dbReference>